<name>A0ABW6K0S6_9BACI</name>
<accession>A0ABW6K0S6</accession>
<keyword evidence="3" id="KW-1185">Reference proteome</keyword>
<dbReference type="EMBL" id="JBIACJ010000008">
    <property type="protein sequence ID" value="MFE8697752.1"/>
    <property type="molecule type" value="Genomic_DNA"/>
</dbReference>
<evidence type="ECO:0000313" key="2">
    <source>
        <dbReference type="EMBL" id="MFE8697752.1"/>
    </source>
</evidence>
<feature type="transmembrane region" description="Helical" evidence="1">
    <location>
        <begin position="79"/>
        <end position="102"/>
    </location>
</feature>
<keyword evidence="1" id="KW-1133">Transmembrane helix</keyword>
<reference evidence="2 3" key="1">
    <citation type="submission" date="2024-08" db="EMBL/GenBank/DDBJ databases">
        <title>Two novel Cytobacillus novel species.</title>
        <authorList>
            <person name="Liu G."/>
        </authorList>
    </citation>
    <scope>NUCLEOTIDE SEQUENCE [LARGE SCALE GENOMIC DNA]</scope>
    <source>
        <strain evidence="2 3">FJAT-53684</strain>
    </source>
</reference>
<feature type="transmembrane region" description="Helical" evidence="1">
    <location>
        <begin position="55"/>
        <end position="73"/>
    </location>
</feature>
<organism evidence="2 3">
    <name type="scientific">Cytobacillus mangrovibacter</name>
    <dbReference type="NCBI Taxonomy" id="3299024"/>
    <lineage>
        <taxon>Bacteria</taxon>
        <taxon>Bacillati</taxon>
        <taxon>Bacillota</taxon>
        <taxon>Bacilli</taxon>
        <taxon>Bacillales</taxon>
        <taxon>Bacillaceae</taxon>
        <taxon>Cytobacillus</taxon>
    </lineage>
</organism>
<evidence type="ECO:0008006" key="4">
    <source>
        <dbReference type="Google" id="ProtNLM"/>
    </source>
</evidence>
<gene>
    <name evidence="2" type="ORF">ACFYKT_15540</name>
</gene>
<evidence type="ECO:0000313" key="3">
    <source>
        <dbReference type="Proteomes" id="UP001601058"/>
    </source>
</evidence>
<evidence type="ECO:0000256" key="1">
    <source>
        <dbReference type="SAM" id="Phobius"/>
    </source>
</evidence>
<sequence>MIIIGTFKQSIELEQALTVLENSSISRDQILVVFMDDKPAPSQIPGRTRNIHSNAFEIGMASSTGCAVIGASVGFTLYLGPIICGLLGAVIGFAIGYALYYFPNKNKLHLTKMKGQPEVAVIIQCTKNQLLFIEDIMWENQAITVGKTHLNSIKS</sequence>
<dbReference type="Proteomes" id="UP001601058">
    <property type="component" value="Unassembled WGS sequence"/>
</dbReference>
<keyword evidence="1" id="KW-0472">Membrane</keyword>
<dbReference type="RefSeq" id="WP_389221470.1">
    <property type="nucleotide sequence ID" value="NZ_JBIACJ010000008.1"/>
</dbReference>
<keyword evidence="1" id="KW-0812">Transmembrane</keyword>
<proteinExistence type="predicted"/>
<comment type="caution">
    <text evidence="2">The sequence shown here is derived from an EMBL/GenBank/DDBJ whole genome shotgun (WGS) entry which is preliminary data.</text>
</comment>
<protein>
    <recommendedName>
        <fullName evidence="4">DUF1269 domain-containing protein</fullName>
    </recommendedName>
</protein>